<evidence type="ECO:0000256" key="4">
    <source>
        <dbReference type="ARBA" id="ARBA00023054"/>
    </source>
</evidence>
<dbReference type="GO" id="GO:0007059">
    <property type="term" value="P:chromosome segregation"/>
    <property type="evidence" value="ECO:0007669"/>
    <property type="project" value="UniProtKB-UniRule"/>
</dbReference>
<dbReference type="GO" id="GO:0030261">
    <property type="term" value="P:chromosome condensation"/>
    <property type="evidence" value="ECO:0007669"/>
    <property type="project" value="InterPro"/>
</dbReference>
<feature type="coiled-coil region" evidence="6">
    <location>
        <begin position="248"/>
        <end position="538"/>
    </location>
</feature>
<dbReference type="InterPro" id="IPR024704">
    <property type="entry name" value="SMC"/>
</dbReference>
<accession>A0A0B6WY26</accession>
<comment type="function">
    <text evidence="6">Required for chromosome condensation and partitioning.</text>
</comment>
<feature type="binding site" evidence="6">
    <location>
        <begin position="34"/>
        <end position="41"/>
    </location>
    <ligand>
        <name>ATP</name>
        <dbReference type="ChEBI" id="CHEBI:30616"/>
    </ligand>
</feature>
<comment type="similarity">
    <text evidence="6">Belongs to the SMC family.</text>
</comment>
<dbReference type="Gene3D" id="1.10.287.1490">
    <property type="match status" value="2"/>
</dbReference>
<keyword evidence="5 6" id="KW-0238">DNA-binding</keyword>
<dbReference type="PIRSF" id="PIRSF005719">
    <property type="entry name" value="SMC"/>
    <property type="match status" value="1"/>
</dbReference>
<dbReference type="InterPro" id="IPR011890">
    <property type="entry name" value="SMC_prok"/>
</dbReference>
<dbReference type="InterPro" id="IPR010935">
    <property type="entry name" value="SMC_hinge"/>
</dbReference>
<dbReference type="GO" id="GO:0007062">
    <property type="term" value="P:sister chromatid cohesion"/>
    <property type="evidence" value="ECO:0007669"/>
    <property type="project" value="InterPro"/>
</dbReference>
<sequence length="1251" mass="138827">MFKIRRLEITGFKSFADHTEIVFTDDGITAIVGPNGCGKSNIAEAIAWVLGEQRAKSLRGGEMKDVIFQGTRSRPPSGMAEVVLHLVRDERATDGDEISEIDEALAEIDERTQSSLVGENSPDPADPQMMEPGAAEAAQKEDGERRPRHWRPRRFALEFAPGESVTIARRLYRSGESEYLLNGRPVRLRDIQDLFSGTGLAGTHYAIIEQGRIGQILSAKPMERRALIEEAAGITKFRVRQRAAEARLETARANLARVSDIIAEIERQVNSLRRQAAKARRYEQARAELREHLRRVYSADFRSLSEALRGLNEQLHVADLEAQELSGELARVEAEAQRATAQARACEEELAALRAKIAEAELQHDRCARERAYQEEQITALERRSAELEAEIEALRSRLAEVEAERLALAQDEEQVRATSEELTAALAEAERAYAASMNEVAAAEARIEAARADLLTHTAVAERLFEIGRQLEASLERLAQQAEGLIHEQARASAAHLAAKSEAEKVEREVAAAKGRLGELRAEREEVARSLAEARALAHEAATRTRDLRERHARVQHRLDTLTELDARRALYSETVQRIFASDQARREFHFIGTLADALRVEPQWEQAVEAVLGPYLQAVIVPTPEDAVRASKWLRENDAGRALFLVAGLRGASLEGDEAASATVVAETLGLGALLGVSPELRATLERALAREMQTRIADDIEQAVALSLETQAPYVTPEGDWVCGGTLLSAGVERQTGESLLAFKREMRELEARAARLSEEVKAAELAEREAQVRVGELEEKSKQLDEAIGRAERELVALEMNAAQWAQEIARTERHMRVVADDLERLLEERRDLEARRTKTARDAEAAEQARARAAQEVAAATDELAAVRRVAEEENARLSERRAVVAAVGERRRALSADLRRRENEIADLRARLERHDGELAEAQAKLEALRRSVLDLAQSVETIERERAAHARAVEEAGEKLAAARAHADRLTASLAELNRKAAAARDARAALEVQRAEVAARLNYLRESCVAELGQSLEEISAVEIEDGFDLEVARARVEELRARLENFGAVNMMALEELSEAEARLQFLTSQRQDILDGIASTEEALREIRRRSRERFREAFAEINRHFGELFVELFGGGHGEMNLIDADDPLESGIDIIAQPPGKRLQNVLLLSGGEKAMVALALLLAIFRYRPSPFCLLDEVDAPLDEANIGRFTEKIVEMSADTQFIVITHNKRTMEAARALYGVTMEEAGVSKVVSVRFA</sequence>
<name>A0A0B6WY26_9BACT</name>
<dbReference type="InterPro" id="IPR036277">
    <property type="entry name" value="SMC_hinge_sf"/>
</dbReference>
<dbReference type="Proteomes" id="UP000031518">
    <property type="component" value="Unassembled WGS sequence"/>
</dbReference>
<gene>
    <name evidence="6" type="primary">smc</name>
    <name evidence="9" type="ORF">PYK22_01617</name>
</gene>
<dbReference type="RefSeq" id="WP_041975983.1">
    <property type="nucleotide sequence ID" value="NZ_CBXV010000005.1"/>
</dbReference>
<dbReference type="SUPFAM" id="SSF52540">
    <property type="entry name" value="P-loop containing nucleoside triphosphate hydrolases"/>
    <property type="match status" value="1"/>
</dbReference>
<dbReference type="NCBIfam" id="TIGR02168">
    <property type="entry name" value="SMC_prok_B"/>
    <property type="match status" value="1"/>
</dbReference>
<dbReference type="PANTHER" id="PTHR43977">
    <property type="entry name" value="STRUCTURAL MAINTENANCE OF CHROMOSOMES PROTEIN 3"/>
    <property type="match status" value="1"/>
</dbReference>
<evidence type="ECO:0000256" key="1">
    <source>
        <dbReference type="ARBA" id="ARBA00022490"/>
    </source>
</evidence>
<dbReference type="SMART" id="SM00968">
    <property type="entry name" value="SMC_hinge"/>
    <property type="match status" value="1"/>
</dbReference>
<evidence type="ECO:0000256" key="3">
    <source>
        <dbReference type="ARBA" id="ARBA00022840"/>
    </source>
</evidence>
<dbReference type="HAMAP" id="MF_01894">
    <property type="entry name" value="Smc_prok"/>
    <property type="match status" value="1"/>
</dbReference>
<dbReference type="InterPro" id="IPR003395">
    <property type="entry name" value="RecF/RecN/SMC_N"/>
</dbReference>
<evidence type="ECO:0000259" key="8">
    <source>
        <dbReference type="SMART" id="SM00968"/>
    </source>
</evidence>
<dbReference type="Gene3D" id="3.40.50.300">
    <property type="entry name" value="P-loop containing nucleotide triphosphate hydrolases"/>
    <property type="match status" value="2"/>
</dbReference>
<evidence type="ECO:0000256" key="6">
    <source>
        <dbReference type="HAMAP-Rule" id="MF_01894"/>
    </source>
</evidence>
<dbReference type="SUPFAM" id="SSF75553">
    <property type="entry name" value="Smc hinge domain"/>
    <property type="match status" value="1"/>
</dbReference>
<evidence type="ECO:0000313" key="10">
    <source>
        <dbReference type="Proteomes" id="UP000031518"/>
    </source>
</evidence>
<evidence type="ECO:0000256" key="7">
    <source>
        <dbReference type="SAM" id="MobiDB-lite"/>
    </source>
</evidence>
<evidence type="ECO:0000313" key="9">
    <source>
        <dbReference type="EMBL" id="CDM65612.1"/>
    </source>
</evidence>
<feature type="coiled-coil region" evidence="6">
    <location>
        <begin position="1038"/>
        <end position="1079"/>
    </location>
</feature>
<dbReference type="GO" id="GO:0016887">
    <property type="term" value="F:ATP hydrolysis activity"/>
    <property type="evidence" value="ECO:0007669"/>
    <property type="project" value="InterPro"/>
</dbReference>
<keyword evidence="3 6" id="KW-0067">ATP-binding</keyword>
<organism evidence="9 10">
    <name type="scientific">Pyrinomonas methylaliphatogenes</name>
    <dbReference type="NCBI Taxonomy" id="454194"/>
    <lineage>
        <taxon>Bacteria</taxon>
        <taxon>Pseudomonadati</taxon>
        <taxon>Acidobacteriota</taxon>
        <taxon>Blastocatellia</taxon>
        <taxon>Blastocatellales</taxon>
        <taxon>Pyrinomonadaceae</taxon>
        <taxon>Pyrinomonas</taxon>
    </lineage>
</organism>
<feature type="domain" description="SMC hinge" evidence="8">
    <location>
        <begin position="590"/>
        <end position="710"/>
    </location>
</feature>
<protein>
    <recommendedName>
        <fullName evidence="6">Chromosome partition protein Smc</fullName>
    </recommendedName>
</protein>
<proteinExistence type="inferred from homology"/>
<dbReference type="OrthoDB" id="9808768at2"/>
<comment type="domain">
    <text evidence="6">Contains large globular domains required for ATP hydrolysis at each terminus and a third globular domain forming a flexible hinge near the middle of the molecule. These domains are separated by coiled-coil structures.</text>
</comment>
<dbReference type="AlphaFoldDB" id="A0A0B6WY26"/>
<reference evidence="9 10" key="1">
    <citation type="submission" date="2013-12" db="EMBL/GenBank/DDBJ databases">
        <authorList>
            <person name="Stott M."/>
        </authorList>
    </citation>
    <scope>NUCLEOTIDE SEQUENCE [LARGE SCALE GENOMIC DNA]</scope>
    <source>
        <strain evidence="9 10">K22</strain>
    </source>
</reference>
<dbReference type="Pfam" id="PF06470">
    <property type="entry name" value="SMC_hinge"/>
    <property type="match status" value="1"/>
</dbReference>
<comment type="subcellular location">
    <subcellularLocation>
        <location evidence="6">Cytoplasm</location>
    </subcellularLocation>
</comment>
<dbReference type="SUPFAM" id="SSF90257">
    <property type="entry name" value="Myosin rod fragments"/>
    <property type="match status" value="1"/>
</dbReference>
<keyword evidence="1 6" id="KW-0963">Cytoplasm</keyword>
<dbReference type="Pfam" id="PF02463">
    <property type="entry name" value="SMC_N"/>
    <property type="match status" value="2"/>
</dbReference>
<dbReference type="Gene3D" id="3.30.70.1620">
    <property type="match status" value="1"/>
</dbReference>
<dbReference type="InterPro" id="IPR027417">
    <property type="entry name" value="P-loop_NTPase"/>
</dbReference>
<dbReference type="GO" id="GO:0005524">
    <property type="term" value="F:ATP binding"/>
    <property type="evidence" value="ECO:0007669"/>
    <property type="project" value="UniProtKB-UniRule"/>
</dbReference>
<dbReference type="GO" id="GO:0005694">
    <property type="term" value="C:chromosome"/>
    <property type="evidence" value="ECO:0007669"/>
    <property type="project" value="InterPro"/>
</dbReference>
<evidence type="ECO:0000256" key="2">
    <source>
        <dbReference type="ARBA" id="ARBA00022741"/>
    </source>
</evidence>
<dbReference type="EMBL" id="CBXV010000005">
    <property type="protein sequence ID" value="CDM65612.1"/>
    <property type="molecule type" value="Genomic_DNA"/>
</dbReference>
<keyword evidence="10" id="KW-1185">Reference proteome</keyword>
<comment type="subunit">
    <text evidence="6">Homodimer.</text>
</comment>
<keyword evidence="2 6" id="KW-0547">Nucleotide-binding</keyword>
<keyword evidence="4 6" id="KW-0175">Coiled coil</keyword>
<feature type="coiled-coil region" evidence="6">
    <location>
        <begin position="743"/>
        <end position="1001"/>
    </location>
</feature>
<feature type="region of interest" description="Disordered" evidence="7">
    <location>
        <begin position="109"/>
        <end position="147"/>
    </location>
</feature>
<reference evidence="9 10" key="2">
    <citation type="submission" date="2015-01" db="EMBL/GenBank/DDBJ databases">
        <title>Complete genome sequence of Pyrinomonas methylaliphatogenes type strain K22T.</title>
        <authorList>
            <person name="Lee K.C.Y."/>
            <person name="Power J.F."/>
            <person name="Dunfield P.F."/>
            <person name="Morgan X.C."/>
            <person name="Huttenhower C."/>
            <person name="Stott M.B."/>
        </authorList>
    </citation>
    <scope>NUCLEOTIDE SEQUENCE [LARGE SCALE GENOMIC DNA]</scope>
    <source>
        <strain evidence="9 10">K22</strain>
    </source>
</reference>
<dbReference type="STRING" id="454194.PYK22_01617"/>
<dbReference type="Gene3D" id="1.20.1060.20">
    <property type="match status" value="1"/>
</dbReference>
<dbReference type="GO" id="GO:0006260">
    <property type="term" value="P:DNA replication"/>
    <property type="evidence" value="ECO:0007669"/>
    <property type="project" value="UniProtKB-UniRule"/>
</dbReference>
<dbReference type="GO" id="GO:0005737">
    <property type="term" value="C:cytoplasm"/>
    <property type="evidence" value="ECO:0007669"/>
    <property type="project" value="UniProtKB-SubCell"/>
</dbReference>
<evidence type="ECO:0000256" key="5">
    <source>
        <dbReference type="ARBA" id="ARBA00023125"/>
    </source>
</evidence>
<dbReference type="GO" id="GO:0003677">
    <property type="term" value="F:DNA binding"/>
    <property type="evidence" value="ECO:0007669"/>
    <property type="project" value="UniProtKB-UniRule"/>
</dbReference>